<dbReference type="RefSeq" id="WP_153420545.1">
    <property type="nucleotide sequence ID" value="NZ_WFLM01000003.1"/>
</dbReference>
<dbReference type="EMBL" id="WFLM01000003">
    <property type="protein sequence ID" value="KAB8039146.1"/>
    <property type="molecule type" value="Genomic_DNA"/>
</dbReference>
<dbReference type="SMART" id="SM00263">
    <property type="entry name" value="LYZ1"/>
    <property type="match status" value="1"/>
</dbReference>
<proteinExistence type="predicted"/>
<gene>
    <name evidence="3" type="ORF">GCL60_09835</name>
</gene>
<dbReference type="InterPro" id="IPR016047">
    <property type="entry name" value="M23ase_b-sheet_dom"/>
</dbReference>
<evidence type="ECO:0000256" key="1">
    <source>
        <dbReference type="ARBA" id="ARBA00023157"/>
    </source>
</evidence>
<dbReference type="Pfam" id="PF01551">
    <property type="entry name" value="Peptidase_M23"/>
    <property type="match status" value="1"/>
</dbReference>
<keyword evidence="1" id="KW-1015">Disulfide bond</keyword>
<reference evidence="3 4" key="1">
    <citation type="submission" date="2019-10" db="EMBL/GenBank/DDBJ databases">
        <title>New species of Slilvanegrellaceae.</title>
        <authorList>
            <person name="Pitt A."/>
            <person name="Hahn M.W."/>
        </authorList>
    </citation>
    <scope>NUCLEOTIDE SEQUENCE [LARGE SCALE GENOMIC DNA]</scope>
    <source>
        <strain evidence="3 4">SP-Ram-0.45-NSY-1</strain>
    </source>
</reference>
<dbReference type="PANTHER" id="PTHR11407">
    <property type="entry name" value="LYSOZYME C"/>
    <property type="match status" value="1"/>
</dbReference>
<dbReference type="PANTHER" id="PTHR11407:SF63">
    <property type="entry name" value="LYSOZYME C"/>
    <property type="match status" value="1"/>
</dbReference>
<evidence type="ECO:0000313" key="4">
    <source>
        <dbReference type="Proteomes" id="UP000437748"/>
    </source>
</evidence>
<sequence>MIKKYIIIFMIAFHFHFKIQAKIVLTSPAAGALIKDFNGADVQGILIDTRQSKQVYSAMDGKVIYAGEFSKIQQNMIVIQSETYKIYTIYRNVNHFKIKEGMIVKSGHNLGTSNKYLLFEVRTFDGKAQDPNDYLTINSHHQKKKKIKTDFYPKFVDFMKRNGFFHHEIPTMFCIASWESSFNRNAVNINKNRTQDTGLFQINDIWLKKCDMSRKDLFDATNNARCAKVVLRNQGFRAWVTYNKYSRFCSI</sequence>
<dbReference type="Proteomes" id="UP000437748">
    <property type="component" value="Unassembled WGS sequence"/>
</dbReference>
<dbReference type="OrthoDB" id="9808681at2"/>
<dbReference type="Gene3D" id="2.70.70.10">
    <property type="entry name" value="Glucose Permease (Domain IIA)"/>
    <property type="match status" value="1"/>
</dbReference>
<dbReference type="Pfam" id="PF00062">
    <property type="entry name" value="Lys"/>
    <property type="match status" value="1"/>
</dbReference>
<evidence type="ECO:0000259" key="2">
    <source>
        <dbReference type="Pfam" id="PF01551"/>
    </source>
</evidence>
<dbReference type="SUPFAM" id="SSF51261">
    <property type="entry name" value="Duplicated hybrid motif"/>
    <property type="match status" value="1"/>
</dbReference>
<organism evidence="3 4">
    <name type="scientific">Silvanigrella paludirubra</name>
    <dbReference type="NCBI Taxonomy" id="2499159"/>
    <lineage>
        <taxon>Bacteria</taxon>
        <taxon>Pseudomonadati</taxon>
        <taxon>Bdellovibrionota</taxon>
        <taxon>Oligoflexia</taxon>
        <taxon>Silvanigrellales</taxon>
        <taxon>Silvanigrellaceae</taxon>
        <taxon>Silvanigrella</taxon>
    </lineage>
</organism>
<dbReference type="InterPro" id="IPR001916">
    <property type="entry name" value="Glyco_hydro_22"/>
</dbReference>
<protein>
    <submittedName>
        <fullName evidence="3">Peptidoglycan DD-metalloendopeptidase family protein</fullName>
    </submittedName>
</protein>
<dbReference type="SUPFAM" id="SSF53955">
    <property type="entry name" value="Lysozyme-like"/>
    <property type="match status" value="1"/>
</dbReference>
<dbReference type="PROSITE" id="PS51348">
    <property type="entry name" value="GLYCOSYL_HYDROL_F22_2"/>
    <property type="match status" value="1"/>
</dbReference>
<dbReference type="CDD" id="cd12797">
    <property type="entry name" value="M23_peptidase"/>
    <property type="match status" value="1"/>
</dbReference>
<dbReference type="AlphaFoldDB" id="A0A6N6VUB5"/>
<accession>A0A6N6VUB5</accession>
<name>A0A6N6VUB5_9BACT</name>
<evidence type="ECO:0000313" key="3">
    <source>
        <dbReference type="EMBL" id="KAB8039146.1"/>
    </source>
</evidence>
<comment type="caution">
    <text evidence="3">The sequence shown here is derived from an EMBL/GenBank/DDBJ whole genome shotgun (WGS) entry which is preliminary data.</text>
</comment>
<dbReference type="InterPro" id="IPR023346">
    <property type="entry name" value="Lysozyme-like_dom_sf"/>
</dbReference>
<dbReference type="InterPro" id="IPR011055">
    <property type="entry name" value="Dup_hybrid_motif"/>
</dbReference>
<keyword evidence="4" id="KW-1185">Reference proteome</keyword>
<dbReference type="GO" id="GO:0003796">
    <property type="term" value="F:lysozyme activity"/>
    <property type="evidence" value="ECO:0007669"/>
    <property type="project" value="TreeGrafter"/>
</dbReference>
<feature type="domain" description="M23ase beta-sheet core" evidence="2">
    <location>
        <begin position="43"/>
        <end position="130"/>
    </location>
</feature>
<dbReference type="Gene3D" id="1.10.530.10">
    <property type="match status" value="1"/>
</dbReference>